<evidence type="ECO:0008006" key="5">
    <source>
        <dbReference type="Google" id="ProtNLM"/>
    </source>
</evidence>
<organism evidence="3 4">
    <name type="scientific">Pseudaminobacter soli</name>
    <name type="common">ex Li et al. 2025</name>
    <dbReference type="NCBI Taxonomy" id="1295366"/>
    <lineage>
        <taxon>Bacteria</taxon>
        <taxon>Pseudomonadati</taxon>
        <taxon>Pseudomonadota</taxon>
        <taxon>Alphaproteobacteria</taxon>
        <taxon>Hyphomicrobiales</taxon>
        <taxon>Phyllobacteriaceae</taxon>
        <taxon>Pseudaminobacter</taxon>
    </lineage>
</organism>
<comment type="caution">
    <text evidence="3">The sequence shown here is derived from an EMBL/GenBank/DDBJ whole genome shotgun (WGS) entry which is preliminary data.</text>
</comment>
<keyword evidence="2" id="KW-0732">Signal</keyword>
<dbReference type="EMBL" id="PXYL01000003">
    <property type="protein sequence ID" value="PSJ62095.1"/>
    <property type="molecule type" value="Genomic_DNA"/>
</dbReference>
<evidence type="ECO:0000256" key="1">
    <source>
        <dbReference type="SAM" id="MobiDB-lite"/>
    </source>
</evidence>
<protein>
    <recommendedName>
        <fullName evidence="5">DUF680 domain-containing protein</fullName>
    </recommendedName>
</protein>
<evidence type="ECO:0000313" key="3">
    <source>
        <dbReference type="EMBL" id="PSJ62095.1"/>
    </source>
</evidence>
<dbReference type="AlphaFoldDB" id="A0A2P7SIB6"/>
<feature type="region of interest" description="Disordered" evidence="1">
    <location>
        <begin position="57"/>
        <end position="88"/>
    </location>
</feature>
<accession>A0A2P7SIB6</accession>
<gene>
    <name evidence="3" type="ORF">C7I85_07110</name>
</gene>
<feature type="chain" id="PRO_5015105665" description="DUF680 domain-containing protein" evidence="2">
    <location>
        <begin position="27"/>
        <end position="88"/>
    </location>
</feature>
<name>A0A2P7SIB6_9HYPH</name>
<feature type="signal peptide" evidence="2">
    <location>
        <begin position="1"/>
        <end position="26"/>
    </location>
</feature>
<proteinExistence type="predicted"/>
<evidence type="ECO:0000256" key="2">
    <source>
        <dbReference type="SAM" id="SignalP"/>
    </source>
</evidence>
<reference evidence="3 4" key="1">
    <citation type="submission" date="2018-03" db="EMBL/GenBank/DDBJ databases">
        <title>The draft genome of Mesorhizobium soli JCM 19897.</title>
        <authorList>
            <person name="Li L."/>
            <person name="Liu L."/>
            <person name="Liang L."/>
            <person name="Wang T."/>
            <person name="Zhang X."/>
        </authorList>
    </citation>
    <scope>NUCLEOTIDE SEQUENCE [LARGE SCALE GENOMIC DNA]</scope>
    <source>
        <strain evidence="3 4">JCM 19897</strain>
    </source>
</reference>
<evidence type="ECO:0000313" key="4">
    <source>
        <dbReference type="Proteomes" id="UP000240653"/>
    </source>
</evidence>
<sequence>MTWRMIMKKTLVSLAALIALSGTAFAGDFANTLQYPASPRVEGAAALDYSGTASIKAGNHEQRQSTQATSARQGDSAAPVMLPMGNAR</sequence>
<dbReference type="Proteomes" id="UP000240653">
    <property type="component" value="Unassembled WGS sequence"/>
</dbReference>
<keyword evidence="4" id="KW-1185">Reference proteome</keyword>
<feature type="compositionally biased region" description="Polar residues" evidence="1">
    <location>
        <begin position="64"/>
        <end position="73"/>
    </location>
</feature>